<proteinExistence type="predicted"/>
<keyword evidence="1" id="KW-1185">Reference proteome</keyword>
<dbReference type="Proteomes" id="UP000887566">
    <property type="component" value="Unplaced"/>
</dbReference>
<accession>A0A914VYQ6</accession>
<evidence type="ECO:0000313" key="2">
    <source>
        <dbReference type="WBParaSite" id="PSAMB.scaffold283size59227.g4375.t1"/>
    </source>
</evidence>
<organism evidence="1 2">
    <name type="scientific">Plectus sambesii</name>
    <dbReference type="NCBI Taxonomy" id="2011161"/>
    <lineage>
        <taxon>Eukaryota</taxon>
        <taxon>Metazoa</taxon>
        <taxon>Ecdysozoa</taxon>
        <taxon>Nematoda</taxon>
        <taxon>Chromadorea</taxon>
        <taxon>Plectida</taxon>
        <taxon>Plectina</taxon>
        <taxon>Plectoidea</taxon>
        <taxon>Plectidae</taxon>
        <taxon>Plectus</taxon>
    </lineage>
</organism>
<protein>
    <submittedName>
        <fullName evidence="2">Uncharacterized protein</fullName>
    </submittedName>
</protein>
<dbReference type="AlphaFoldDB" id="A0A914VYQ6"/>
<sequence length="363" mass="40905">MVAMMDALDLSPVRFRPKTLTDPVRLREDWQRFWQNWNGPTLATHSETLQSASASTTDLPAAVAACEISAPKPQRRQLKFDNGQAMAATPTVMAWTIGQGGESSEDDDELLFGYSPSLQMALDINEKPDPMKIKHERHVFRTKTLLTANSLYRQLSEAESKRVEEYGMMEVLQVRRRRLSDSGIVLSFAKSSSAVGFDSDPPSMLNVSISMDKKRVSFCGESIARTPVLKKNSRIGDYLNVEDRHNNPKPILMKRNKSEPCPLNHMDYPTFKAWRRGRRMSLEAIKAAAFDAAQQRSSDAESSQFSTWKFARWLRLRNVVCCSRIYSANLRPPTNDRVPAVSKILTPISIISNESNGSKAFLD</sequence>
<name>A0A914VYQ6_9BILA</name>
<dbReference type="WBParaSite" id="PSAMB.scaffold283size59227.g4375.t1">
    <property type="protein sequence ID" value="PSAMB.scaffold283size59227.g4375.t1"/>
    <property type="gene ID" value="PSAMB.scaffold283size59227.g4375"/>
</dbReference>
<evidence type="ECO:0000313" key="1">
    <source>
        <dbReference type="Proteomes" id="UP000887566"/>
    </source>
</evidence>
<reference evidence="2" key="1">
    <citation type="submission" date="2022-11" db="UniProtKB">
        <authorList>
            <consortium name="WormBaseParasite"/>
        </authorList>
    </citation>
    <scope>IDENTIFICATION</scope>
</reference>